<dbReference type="Proteomes" id="UP000297693">
    <property type="component" value="Unassembled WGS sequence"/>
</dbReference>
<dbReference type="OrthoDB" id="186490at2"/>
<dbReference type="InterPro" id="IPR005490">
    <property type="entry name" value="LD_TPept_cat_dom"/>
</dbReference>
<reference evidence="2" key="1">
    <citation type="journal article" date="2019" name="PLoS Negl. Trop. Dis.">
        <title>Revisiting the worldwide diversity of Leptospira species in the environment.</title>
        <authorList>
            <person name="Vincent A.T."/>
            <person name="Schiettekatte O."/>
            <person name="Bourhy P."/>
            <person name="Veyrier F.J."/>
            <person name="Picardeau M."/>
        </authorList>
    </citation>
    <scope>NUCLEOTIDE SEQUENCE [LARGE SCALE GENOMIC DNA]</scope>
    <source>
        <strain evidence="2">201702476</strain>
    </source>
</reference>
<feature type="domain" description="L,D-TPase catalytic" evidence="1">
    <location>
        <begin position="81"/>
        <end position="223"/>
    </location>
</feature>
<keyword evidence="3" id="KW-1185">Reference proteome</keyword>
<evidence type="ECO:0000313" key="2">
    <source>
        <dbReference type="EMBL" id="TGL57552.1"/>
    </source>
</evidence>
<dbReference type="GO" id="GO:0016740">
    <property type="term" value="F:transferase activity"/>
    <property type="evidence" value="ECO:0007669"/>
    <property type="project" value="InterPro"/>
</dbReference>
<organism evidence="2 3">
    <name type="scientific">Leptospira ognonensis</name>
    <dbReference type="NCBI Taxonomy" id="2484945"/>
    <lineage>
        <taxon>Bacteria</taxon>
        <taxon>Pseudomonadati</taxon>
        <taxon>Spirochaetota</taxon>
        <taxon>Spirochaetia</taxon>
        <taxon>Leptospirales</taxon>
        <taxon>Leptospiraceae</taxon>
        <taxon>Leptospira</taxon>
    </lineage>
</organism>
<dbReference type="AlphaFoldDB" id="A0A4R9JYE7"/>
<dbReference type="PANTHER" id="PTHR38589">
    <property type="entry name" value="BLR0621 PROTEIN"/>
    <property type="match status" value="1"/>
</dbReference>
<proteinExistence type="predicted"/>
<accession>A0A4R9JYE7</accession>
<comment type="caution">
    <text evidence="2">The sequence shown here is derived from an EMBL/GenBank/DDBJ whole genome shotgun (WGS) entry which is preliminary data.</text>
</comment>
<name>A0A4R9JYE7_9LEPT</name>
<gene>
    <name evidence="2" type="ORF">EHQ58_14195</name>
</gene>
<dbReference type="Pfam" id="PF03734">
    <property type="entry name" value="YkuD"/>
    <property type="match status" value="1"/>
</dbReference>
<evidence type="ECO:0000259" key="1">
    <source>
        <dbReference type="Pfam" id="PF03734"/>
    </source>
</evidence>
<dbReference type="EMBL" id="RQGD01000035">
    <property type="protein sequence ID" value="TGL57552.1"/>
    <property type="molecule type" value="Genomic_DNA"/>
</dbReference>
<sequence>MTVNHWVAGSSPAGGANTLSRNPLRNLFFVLLLFISHSTLLHSTSFPAETEQVLFVFPLENPSRGILKVFEVKDGFWRQAAADIPVSLGSAGILSQTDKREGDGGTPDGTYPLERSFGYREDPSYKISYRKLTRKDIWVDDPNSKYYNQFLPRKRGKIKGKSVFSNPEIYRLFLVIEHNTKTTIPGHGSMLFIHSWSDLEKPTFGCLGLKMEDLEWLMRWLDPEKLPTLMILREFQRSD</sequence>
<protein>
    <submittedName>
        <fullName evidence="2">L,D-transpeptidase catalytic domain protein</fullName>
    </submittedName>
</protein>
<evidence type="ECO:0000313" key="3">
    <source>
        <dbReference type="Proteomes" id="UP000297693"/>
    </source>
</evidence>
<dbReference type="PANTHER" id="PTHR38589:SF1">
    <property type="entry name" value="BLR0621 PROTEIN"/>
    <property type="match status" value="1"/>
</dbReference>